<dbReference type="AlphaFoldDB" id="A0A9W7ZZE9"/>
<dbReference type="Proteomes" id="UP001150569">
    <property type="component" value="Unassembled WGS sequence"/>
</dbReference>
<protein>
    <submittedName>
        <fullName evidence="1">Uncharacterized protein</fullName>
    </submittedName>
</protein>
<evidence type="ECO:0000313" key="2">
    <source>
        <dbReference type="Proteomes" id="UP001150569"/>
    </source>
</evidence>
<dbReference type="Gene3D" id="3.60.21.10">
    <property type="match status" value="1"/>
</dbReference>
<dbReference type="InterPro" id="IPR029052">
    <property type="entry name" value="Metallo-depent_PP-like"/>
</dbReference>
<comment type="caution">
    <text evidence="1">The sequence shown here is derived from an EMBL/GenBank/DDBJ whole genome shotgun (WGS) entry which is preliminary data.</text>
</comment>
<keyword evidence="2" id="KW-1185">Reference proteome</keyword>
<accession>A0A9W7ZZE9</accession>
<name>A0A9W7ZZE9_9FUNG</name>
<evidence type="ECO:0000313" key="1">
    <source>
        <dbReference type="EMBL" id="KAJ1919872.1"/>
    </source>
</evidence>
<dbReference type="SUPFAM" id="SSF56300">
    <property type="entry name" value="Metallo-dependent phosphatases"/>
    <property type="match status" value="1"/>
</dbReference>
<dbReference type="OrthoDB" id="5593063at2759"/>
<reference evidence="1" key="1">
    <citation type="submission" date="2022-07" db="EMBL/GenBank/DDBJ databases">
        <title>Phylogenomic reconstructions and comparative analyses of Kickxellomycotina fungi.</title>
        <authorList>
            <person name="Reynolds N.K."/>
            <person name="Stajich J.E."/>
            <person name="Barry K."/>
            <person name="Grigoriev I.V."/>
            <person name="Crous P."/>
            <person name="Smith M.E."/>
        </authorList>
    </citation>
    <scope>NUCLEOTIDE SEQUENCE</scope>
    <source>
        <strain evidence="1">RSA 861</strain>
    </source>
</reference>
<sequence length="86" mass="9501">MVDINECIEVLKRGQFLRPQAVLSICETVKSILFNEPNVLKIDPPVTVVGDIHGLLIIFNLVSWNAGAAHLPRAPLCHFSLRNAVD</sequence>
<proteinExistence type="predicted"/>
<organism evidence="1 2">
    <name type="scientific">Tieghemiomyces parasiticus</name>
    <dbReference type="NCBI Taxonomy" id="78921"/>
    <lineage>
        <taxon>Eukaryota</taxon>
        <taxon>Fungi</taxon>
        <taxon>Fungi incertae sedis</taxon>
        <taxon>Zoopagomycota</taxon>
        <taxon>Kickxellomycotina</taxon>
        <taxon>Dimargaritomycetes</taxon>
        <taxon>Dimargaritales</taxon>
        <taxon>Dimargaritaceae</taxon>
        <taxon>Tieghemiomyces</taxon>
    </lineage>
</organism>
<gene>
    <name evidence="1" type="ORF">IWQ60_007128</name>
</gene>
<dbReference type="EMBL" id="JANBPT010000459">
    <property type="protein sequence ID" value="KAJ1919872.1"/>
    <property type="molecule type" value="Genomic_DNA"/>
</dbReference>